<evidence type="ECO:0000259" key="6">
    <source>
        <dbReference type="PROSITE" id="PS51900"/>
    </source>
</evidence>
<dbReference type="Pfam" id="PF00589">
    <property type="entry name" value="Phage_integrase"/>
    <property type="match status" value="1"/>
</dbReference>
<dbReference type="GO" id="GO:0006310">
    <property type="term" value="P:DNA recombination"/>
    <property type="evidence" value="ECO:0007669"/>
    <property type="project" value="UniProtKB-KW"/>
</dbReference>
<dbReference type="SUPFAM" id="SSF56349">
    <property type="entry name" value="DNA breaking-rejoining enzymes"/>
    <property type="match status" value="1"/>
</dbReference>
<dbReference type="CDD" id="cd00796">
    <property type="entry name" value="INT_Rci_Hp1_C"/>
    <property type="match status" value="1"/>
</dbReference>
<dbReference type="GO" id="GO:0015074">
    <property type="term" value="P:DNA integration"/>
    <property type="evidence" value="ECO:0007669"/>
    <property type="project" value="InterPro"/>
</dbReference>
<dbReference type="PROSITE" id="PS51898">
    <property type="entry name" value="TYR_RECOMBINASE"/>
    <property type="match status" value="1"/>
</dbReference>
<reference evidence="8" key="1">
    <citation type="submission" date="2016-10" db="EMBL/GenBank/DDBJ databases">
        <authorList>
            <person name="Varghese N."/>
            <person name="Submissions S."/>
        </authorList>
    </citation>
    <scope>NUCLEOTIDE SEQUENCE [LARGE SCALE GENOMIC DNA]</scope>
    <source>
        <strain evidence="8">CGMCC 4.3530</strain>
    </source>
</reference>
<dbReference type="InterPro" id="IPR013762">
    <property type="entry name" value="Integrase-like_cat_sf"/>
</dbReference>
<evidence type="ECO:0000256" key="3">
    <source>
        <dbReference type="ARBA" id="ARBA00023172"/>
    </source>
</evidence>
<feature type="domain" description="Core-binding (CB)" evidence="6">
    <location>
        <begin position="272"/>
        <end position="366"/>
    </location>
</feature>
<dbReference type="InterPro" id="IPR044068">
    <property type="entry name" value="CB"/>
</dbReference>
<dbReference type="Gene3D" id="1.10.150.130">
    <property type="match status" value="1"/>
</dbReference>
<evidence type="ECO:0000313" key="8">
    <source>
        <dbReference type="Proteomes" id="UP000199529"/>
    </source>
</evidence>
<evidence type="ECO:0000256" key="2">
    <source>
        <dbReference type="ARBA" id="ARBA00023125"/>
    </source>
</evidence>
<dbReference type="InterPro" id="IPR011010">
    <property type="entry name" value="DNA_brk_join_enz"/>
</dbReference>
<dbReference type="STRING" id="418495.SAMN05216215_104278"/>
<sequence length="713" mass="81600">MTALSLAAVPEPSPRRRHAPREEYFGWLDAVFGDEPRAHGHDLAAPIRSRRYFYNRFVKHWPDLEEWFTAPLLARLDLDQDGAPTLAASGKRTGPSYDAGSYLTYLSMVHRMPMDADWVLSRNFDSLFNPRVAPALGVDLDLFNALDQRQRQLGYRYGRALLTWAVARLLLWRGDSDITSIDYDDLTAFGEEIRRWCARPEARLIRAGHVHRTRRNHDPAVLPVQFEQQCLTRLHVLHVLLFNTGQISREPRHGLRSDVIWKQQLVPPGTPPVIAAPVDRWLNGRLQTTDRAESVRGARDAFRYLLRWLAEEHPEITSLTALTRDHIERYLTYLHERINPRNGKPLAARTRYTYISPLLQFFQEASQWGWDDVPARPLLGRSDLPKLPSRLPRFIPRDELDRLMTAVEELENPYQRTALLLVRWSGARRGEIRRLTVDCLDAYPDGYPRLRIPVGKTYAERMIPLHPQAADALRELIAKAKTDGAAARYDTWAQQPVRWVFMHRGRPMSKNYLFDEPLKIACHAAGLLDGEGRQTVSAHRFRHTVGTQLAEGGAQIQTIMAILGHRNAQMSATYSHISDPVLKEQYEKVIAAGGRLAGPAAEALLADRLDADTVNWLKTNFFKTELELGHCLRTPAEGPCECDLYLRCTKFFTTSEYAPRLRARLVREQQLAQDAIERGWPREVERHNAVADRIRALLTELGESIEPEPDDHC</sequence>
<evidence type="ECO:0000259" key="5">
    <source>
        <dbReference type="PROSITE" id="PS51898"/>
    </source>
</evidence>
<keyword evidence="3" id="KW-0233">DNA recombination</keyword>
<evidence type="ECO:0000256" key="4">
    <source>
        <dbReference type="PROSITE-ProRule" id="PRU01248"/>
    </source>
</evidence>
<dbReference type="InterPro" id="IPR002104">
    <property type="entry name" value="Integrase_catalytic"/>
</dbReference>
<protein>
    <submittedName>
        <fullName evidence="7">Site-specific recombinase XerD</fullName>
    </submittedName>
</protein>
<dbReference type="AlphaFoldDB" id="A0A1H3PKY1"/>
<accession>A0A1H3PKY1</accession>
<dbReference type="InterPro" id="IPR050090">
    <property type="entry name" value="Tyrosine_recombinase_XerCD"/>
</dbReference>
<dbReference type="Gene3D" id="1.10.443.10">
    <property type="entry name" value="Intergrase catalytic core"/>
    <property type="match status" value="1"/>
</dbReference>
<dbReference type="PANTHER" id="PTHR30349:SF41">
    <property type="entry name" value="INTEGRASE_RECOMBINASE PROTEIN MJ0367-RELATED"/>
    <property type="match status" value="1"/>
</dbReference>
<name>A0A1H3PKY1_9PSEU</name>
<gene>
    <name evidence="7" type="ORF">SAMN05216215_104278</name>
</gene>
<keyword evidence="8" id="KW-1185">Reference proteome</keyword>
<comment type="similarity">
    <text evidence="1">Belongs to the 'phage' integrase family.</text>
</comment>
<evidence type="ECO:0000313" key="7">
    <source>
        <dbReference type="EMBL" id="SDZ01505.1"/>
    </source>
</evidence>
<organism evidence="7 8">
    <name type="scientific">Saccharopolyspora shandongensis</name>
    <dbReference type="NCBI Taxonomy" id="418495"/>
    <lineage>
        <taxon>Bacteria</taxon>
        <taxon>Bacillati</taxon>
        <taxon>Actinomycetota</taxon>
        <taxon>Actinomycetes</taxon>
        <taxon>Pseudonocardiales</taxon>
        <taxon>Pseudonocardiaceae</taxon>
        <taxon>Saccharopolyspora</taxon>
    </lineage>
</organism>
<dbReference type="RefSeq" id="WP_218157564.1">
    <property type="nucleotide sequence ID" value="NZ_FNOK01000042.1"/>
</dbReference>
<keyword evidence="2 4" id="KW-0238">DNA-binding</keyword>
<dbReference type="GO" id="GO:0003677">
    <property type="term" value="F:DNA binding"/>
    <property type="evidence" value="ECO:0007669"/>
    <property type="project" value="UniProtKB-UniRule"/>
</dbReference>
<proteinExistence type="inferred from homology"/>
<dbReference type="PANTHER" id="PTHR30349">
    <property type="entry name" value="PHAGE INTEGRASE-RELATED"/>
    <property type="match status" value="1"/>
</dbReference>
<feature type="domain" description="Tyr recombinase" evidence="5">
    <location>
        <begin position="390"/>
        <end position="587"/>
    </location>
</feature>
<evidence type="ECO:0000256" key="1">
    <source>
        <dbReference type="ARBA" id="ARBA00008857"/>
    </source>
</evidence>
<dbReference type="Proteomes" id="UP000199529">
    <property type="component" value="Unassembled WGS sequence"/>
</dbReference>
<dbReference type="InterPro" id="IPR010998">
    <property type="entry name" value="Integrase_recombinase_N"/>
</dbReference>
<dbReference type="PROSITE" id="PS51900">
    <property type="entry name" value="CB"/>
    <property type="match status" value="1"/>
</dbReference>
<dbReference type="EMBL" id="FNOK01000042">
    <property type="protein sequence ID" value="SDZ01505.1"/>
    <property type="molecule type" value="Genomic_DNA"/>
</dbReference>